<dbReference type="Gene3D" id="1.10.287.950">
    <property type="entry name" value="Methyl-accepting chemotaxis protein"/>
    <property type="match status" value="1"/>
</dbReference>
<organism evidence="7 8">
    <name type="scientific">Clostridium puniceum</name>
    <dbReference type="NCBI Taxonomy" id="29367"/>
    <lineage>
        <taxon>Bacteria</taxon>
        <taxon>Bacillati</taxon>
        <taxon>Bacillota</taxon>
        <taxon>Clostridia</taxon>
        <taxon>Eubacteriales</taxon>
        <taxon>Clostridiaceae</taxon>
        <taxon>Clostridium</taxon>
    </lineage>
</organism>
<keyword evidence="1 3" id="KW-0807">Transducer</keyword>
<dbReference type="Pfam" id="PF00015">
    <property type="entry name" value="MCPsignal"/>
    <property type="match status" value="1"/>
</dbReference>
<gene>
    <name evidence="7" type="primary">mcpC_6</name>
    <name evidence="7" type="ORF">CLPUN_51430</name>
</gene>
<protein>
    <submittedName>
        <fullName evidence="7">Methyl-accepting chemotaxis protein McpC</fullName>
    </submittedName>
</protein>
<dbReference type="SUPFAM" id="SSF58104">
    <property type="entry name" value="Methyl-accepting chemotaxis protein (MCP) signaling domain"/>
    <property type="match status" value="1"/>
</dbReference>
<evidence type="ECO:0000256" key="1">
    <source>
        <dbReference type="ARBA" id="ARBA00023224"/>
    </source>
</evidence>
<evidence type="ECO:0000259" key="6">
    <source>
        <dbReference type="PROSITE" id="PS50111"/>
    </source>
</evidence>
<dbReference type="SMART" id="SM00283">
    <property type="entry name" value="MA"/>
    <property type="match status" value="1"/>
</dbReference>
<dbReference type="PANTHER" id="PTHR32089:SF112">
    <property type="entry name" value="LYSOZYME-LIKE PROTEIN-RELATED"/>
    <property type="match status" value="1"/>
</dbReference>
<dbReference type="OrthoDB" id="1892970at2"/>
<dbReference type="PRINTS" id="PR00260">
    <property type="entry name" value="CHEMTRNSDUCR"/>
</dbReference>
<comment type="similarity">
    <text evidence="2">Belongs to the methyl-accepting chemotaxis (MCP) protein family.</text>
</comment>
<proteinExistence type="inferred from homology"/>
<dbReference type="InterPro" id="IPR004089">
    <property type="entry name" value="MCPsignal_dom"/>
</dbReference>
<accession>A0A1S8SZJ1</accession>
<evidence type="ECO:0000256" key="3">
    <source>
        <dbReference type="PROSITE-ProRule" id="PRU00284"/>
    </source>
</evidence>
<dbReference type="GO" id="GO:0007165">
    <property type="term" value="P:signal transduction"/>
    <property type="evidence" value="ECO:0007669"/>
    <property type="project" value="UniProtKB-KW"/>
</dbReference>
<dbReference type="Proteomes" id="UP000190890">
    <property type="component" value="Unassembled WGS sequence"/>
</dbReference>
<keyword evidence="5" id="KW-1133">Transmembrane helix</keyword>
<dbReference type="GO" id="GO:0016020">
    <property type="term" value="C:membrane"/>
    <property type="evidence" value="ECO:0007669"/>
    <property type="project" value="InterPro"/>
</dbReference>
<reference evidence="7 8" key="1">
    <citation type="submission" date="2016-05" db="EMBL/GenBank/DDBJ databases">
        <title>Microbial solvent formation.</title>
        <authorList>
            <person name="Poehlein A."/>
            <person name="Montoya Solano J.D."/>
            <person name="Flitsch S."/>
            <person name="Krabben P."/>
            <person name="Duerre P."/>
            <person name="Daniel R."/>
        </authorList>
    </citation>
    <scope>NUCLEOTIDE SEQUENCE [LARGE SCALE GENOMIC DNA]</scope>
    <source>
        <strain evidence="7 8">DSM 2619</strain>
    </source>
</reference>
<evidence type="ECO:0000256" key="4">
    <source>
        <dbReference type="SAM" id="Coils"/>
    </source>
</evidence>
<comment type="caution">
    <text evidence="7">The sequence shown here is derived from an EMBL/GenBank/DDBJ whole genome shotgun (WGS) entry which is preliminary data.</text>
</comment>
<evidence type="ECO:0000313" key="7">
    <source>
        <dbReference type="EMBL" id="OOM70879.1"/>
    </source>
</evidence>
<feature type="coiled-coil region" evidence="4">
    <location>
        <begin position="470"/>
        <end position="497"/>
    </location>
</feature>
<feature type="coiled-coil region" evidence="4">
    <location>
        <begin position="246"/>
        <end position="273"/>
    </location>
</feature>
<dbReference type="AlphaFoldDB" id="A0A1S8SZJ1"/>
<feature type="domain" description="Methyl-accepting transducer" evidence="6">
    <location>
        <begin position="210"/>
        <end position="467"/>
    </location>
</feature>
<keyword evidence="4" id="KW-0175">Coiled coil</keyword>
<dbReference type="GO" id="GO:0004888">
    <property type="term" value="F:transmembrane signaling receptor activity"/>
    <property type="evidence" value="ECO:0007669"/>
    <property type="project" value="InterPro"/>
</dbReference>
<name>A0A1S8SZJ1_9CLOT</name>
<dbReference type="GO" id="GO:0006935">
    <property type="term" value="P:chemotaxis"/>
    <property type="evidence" value="ECO:0007669"/>
    <property type="project" value="InterPro"/>
</dbReference>
<feature type="transmembrane region" description="Helical" evidence="5">
    <location>
        <begin position="143"/>
        <end position="162"/>
    </location>
</feature>
<dbReference type="InterPro" id="IPR004090">
    <property type="entry name" value="Chemotax_Me-accpt_rcpt"/>
</dbReference>
<feature type="transmembrane region" description="Helical" evidence="5">
    <location>
        <begin position="113"/>
        <end position="131"/>
    </location>
</feature>
<dbReference type="PROSITE" id="PS50111">
    <property type="entry name" value="CHEMOTAXIS_TRANSDUC_2"/>
    <property type="match status" value="1"/>
</dbReference>
<keyword evidence="5" id="KW-0472">Membrane</keyword>
<evidence type="ECO:0000256" key="2">
    <source>
        <dbReference type="ARBA" id="ARBA00029447"/>
    </source>
</evidence>
<sequence length="497" mass="55142">MGLELLRNEEKRMNFFMFLINIAVPFVAFIFVKYFLNGTIRDSAIFLVAGAGILVKLFEKVLNKYAKYCYISLLPLIGGFVLGYTGDGLFGAMTQAYFLMLILAVAYYDKTVVIVNASVTVIGNCIFGIIYKDAFLIMYSLPVWIYILLEFVLASLIATIVAGRTYNLFCNIEQKEKEASKLLKYQEKLMMNVRQIFNTLKHSSSFIYSSLNNFNASSQQISNSSQQIAAGSVDQCKEVEGSIEIFNELAKRIATAEDEINNTTKSMNSLKQNNNSGVSAIEELSNKFHENQRSTISVSDEIDKLYQKSNSIGSIVDAINGIAEQTNLLALNAAIEAARAGESGKGFAVVADEIRKLAEQSSISTKKVDDILVEIISIINKTQSTMKYNKNIMNESNEKLTVTVNSFNSIISSSDDIMKLIDMLDIELKDIKKLKDTSVKSMDKLSSICTESTALIEEVSASIEEQSVSVETLVKSMDEVQDTIDNLSNLLNEDNGK</sequence>
<evidence type="ECO:0000313" key="8">
    <source>
        <dbReference type="Proteomes" id="UP000190890"/>
    </source>
</evidence>
<dbReference type="RefSeq" id="WP_077850026.1">
    <property type="nucleotide sequence ID" value="NZ_LZZM01000235.1"/>
</dbReference>
<feature type="transmembrane region" description="Helical" evidence="5">
    <location>
        <begin position="65"/>
        <end position="84"/>
    </location>
</feature>
<dbReference type="PANTHER" id="PTHR32089">
    <property type="entry name" value="METHYL-ACCEPTING CHEMOTAXIS PROTEIN MCPB"/>
    <property type="match status" value="1"/>
</dbReference>
<keyword evidence="5" id="KW-0812">Transmembrane</keyword>
<evidence type="ECO:0000256" key="5">
    <source>
        <dbReference type="SAM" id="Phobius"/>
    </source>
</evidence>
<keyword evidence="8" id="KW-1185">Reference proteome</keyword>
<dbReference type="EMBL" id="LZZM01000235">
    <property type="protein sequence ID" value="OOM70879.1"/>
    <property type="molecule type" value="Genomic_DNA"/>
</dbReference>
<feature type="transmembrane region" description="Helical" evidence="5">
    <location>
        <begin position="15"/>
        <end position="36"/>
    </location>
</feature>
<dbReference type="STRING" id="29367.CLPUN_51430"/>